<gene>
    <name evidence="2" type="ORF">SYNPS1DRAFT_1395</name>
</gene>
<reference evidence="3" key="1">
    <citation type="journal article" date="2018" name="Nat. Microbiol.">
        <title>Leveraging single-cell genomics to expand the fungal tree of life.</title>
        <authorList>
            <person name="Ahrendt S.R."/>
            <person name="Quandt C.A."/>
            <person name="Ciobanu D."/>
            <person name="Clum A."/>
            <person name="Salamov A."/>
            <person name="Andreopoulos B."/>
            <person name="Cheng J.F."/>
            <person name="Woyke T."/>
            <person name="Pelin A."/>
            <person name="Henrissat B."/>
            <person name="Reynolds N.K."/>
            <person name="Benny G.L."/>
            <person name="Smith M.E."/>
            <person name="James T.Y."/>
            <person name="Grigoriev I.V."/>
        </authorList>
    </citation>
    <scope>NUCLEOTIDE SEQUENCE [LARGE SCALE GENOMIC DNA]</scope>
    <source>
        <strain evidence="3">Benny S71-1</strain>
    </source>
</reference>
<dbReference type="Gene3D" id="1.25.40.90">
    <property type="match status" value="1"/>
</dbReference>
<dbReference type="GO" id="GO:0031124">
    <property type="term" value="P:mRNA 3'-end processing"/>
    <property type="evidence" value="ECO:0007669"/>
    <property type="project" value="InterPro"/>
</dbReference>
<dbReference type="InterPro" id="IPR047415">
    <property type="entry name" value="Pcf11_CID"/>
</dbReference>
<dbReference type="GO" id="GO:0005849">
    <property type="term" value="C:mRNA cleavage factor complex"/>
    <property type="evidence" value="ECO:0007669"/>
    <property type="project" value="TreeGrafter"/>
</dbReference>
<evidence type="ECO:0000313" key="2">
    <source>
        <dbReference type="EMBL" id="RKP23109.1"/>
    </source>
</evidence>
<dbReference type="InterPro" id="IPR006569">
    <property type="entry name" value="CID_dom"/>
</dbReference>
<dbReference type="SUPFAM" id="SSF48464">
    <property type="entry name" value="ENTH/VHS domain"/>
    <property type="match status" value="1"/>
</dbReference>
<dbReference type="GO" id="GO:0005737">
    <property type="term" value="C:cytoplasm"/>
    <property type="evidence" value="ECO:0007669"/>
    <property type="project" value="TreeGrafter"/>
</dbReference>
<feature type="non-terminal residue" evidence="2">
    <location>
        <position position="103"/>
    </location>
</feature>
<dbReference type="InterPro" id="IPR008942">
    <property type="entry name" value="ENTH_VHS"/>
</dbReference>
<evidence type="ECO:0000313" key="3">
    <source>
        <dbReference type="Proteomes" id="UP000278143"/>
    </source>
</evidence>
<dbReference type="PANTHER" id="PTHR15921">
    <property type="entry name" value="PRE-MRNA CLEAVAGE COMPLEX II"/>
    <property type="match status" value="1"/>
</dbReference>
<dbReference type="PANTHER" id="PTHR15921:SF3">
    <property type="entry name" value="PRE-MRNA CLEAVAGE COMPLEX 2 PROTEIN PCF11"/>
    <property type="match status" value="1"/>
</dbReference>
<feature type="non-terminal residue" evidence="2">
    <location>
        <position position="1"/>
    </location>
</feature>
<dbReference type="GO" id="GO:0003729">
    <property type="term" value="F:mRNA binding"/>
    <property type="evidence" value="ECO:0007669"/>
    <property type="project" value="InterPro"/>
</dbReference>
<protein>
    <recommendedName>
        <fullName evidence="1">CID domain-containing protein</fullName>
    </recommendedName>
</protein>
<keyword evidence="3" id="KW-1185">Reference proteome</keyword>
<dbReference type="Pfam" id="PF04818">
    <property type="entry name" value="CID"/>
    <property type="match status" value="1"/>
</dbReference>
<dbReference type="AlphaFoldDB" id="A0A4V1J0X8"/>
<dbReference type="InterPro" id="IPR045154">
    <property type="entry name" value="PCF11-like"/>
</dbReference>
<dbReference type="Proteomes" id="UP000278143">
    <property type="component" value="Unassembled WGS sequence"/>
</dbReference>
<dbReference type="SMART" id="SM00582">
    <property type="entry name" value="RPR"/>
    <property type="match status" value="1"/>
</dbReference>
<dbReference type="CDD" id="cd16982">
    <property type="entry name" value="CID_Pcf11"/>
    <property type="match status" value="1"/>
</dbReference>
<dbReference type="OrthoDB" id="2129491at2759"/>
<dbReference type="PROSITE" id="PS51391">
    <property type="entry name" value="CID"/>
    <property type="match status" value="1"/>
</dbReference>
<organism evidence="2 3">
    <name type="scientific">Syncephalis pseudoplumigaleata</name>
    <dbReference type="NCBI Taxonomy" id="1712513"/>
    <lineage>
        <taxon>Eukaryota</taxon>
        <taxon>Fungi</taxon>
        <taxon>Fungi incertae sedis</taxon>
        <taxon>Zoopagomycota</taxon>
        <taxon>Zoopagomycotina</taxon>
        <taxon>Zoopagomycetes</taxon>
        <taxon>Zoopagales</taxon>
        <taxon>Piptocephalidaceae</taxon>
        <taxon>Syncephalis</taxon>
    </lineage>
</organism>
<dbReference type="GO" id="GO:0006369">
    <property type="term" value="P:termination of RNA polymerase II transcription"/>
    <property type="evidence" value="ECO:0007669"/>
    <property type="project" value="InterPro"/>
</dbReference>
<dbReference type="GO" id="GO:0000993">
    <property type="term" value="F:RNA polymerase II complex binding"/>
    <property type="evidence" value="ECO:0007669"/>
    <property type="project" value="InterPro"/>
</dbReference>
<name>A0A4V1J0X8_9FUNG</name>
<dbReference type="EMBL" id="KZ991302">
    <property type="protein sequence ID" value="RKP23109.1"/>
    <property type="molecule type" value="Genomic_DNA"/>
</dbReference>
<proteinExistence type="predicted"/>
<feature type="domain" description="CID" evidence="1">
    <location>
        <begin position="1"/>
        <end position="103"/>
    </location>
</feature>
<evidence type="ECO:0000259" key="1">
    <source>
        <dbReference type="PROSITE" id="PS51391"/>
    </source>
</evidence>
<accession>A0A4V1J0X8</accession>
<sequence length="103" mass="12201">EYGHKLRMLSANVKDHISELTQLAQEKIYAAPTIVKLVEERIHEAPPHQKLPAFYVLDSICKIVRRDYLALFERNITRTFLETYRAVDADTKQRMERMLATWR</sequence>